<keyword evidence="1" id="KW-1133">Transmembrane helix</keyword>
<name>A0A9Q4MHF4_XYLFS</name>
<evidence type="ECO:0000256" key="1">
    <source>
        <dbReference type="SAM" id="Phobius"/>
    </source>
</evidence>
<proteinExistence type="predicted"/>
<dbReference type="Proteomes" id="UP000474061">
    <property type="component" value="Unassembled WGS sequence"/>
</dbReference>
<protein>
    <submittedName>
        <fullName evidence="2">Uncharacterized protein</fullName>
    </submittedName>
</protein>
<keyword evidence="1" id="KW-0472">Membrane</keyword>
<keyword evidence="1" id="KW-0812">Transmembrane</keyword>
<dbReference type="EMBL" id="VDCJ01000326">
    <property type="protein sequence ID" value="MRU22994.1"/>
    <property type="molecule type" value="Genomic_DNA"/>
</dbReference>
<reference evidence="2" key="2">
    <citation type="journal article" date="2020" name="Appl. Environ. Microbiol.">
        <title>Multiple intercontinental introductions associated with the emergence of a plant pathogen in Europe.</title>
        <authorList>
            <person name="Landa B.B."/>
            <person name="Castillo A.I."/>
            <person name="Giampetruzzi A."/>
            <person name="Kahn A."/>
            <person name="Roman-Ecija M."/>
            <person name="Velasco-Amo M.P."/>
            <person name="Navas-Cortes J.A."/>
            <person name="Marco-Noales E."/>
            <person name="Barbe S."/>
            <person name="Moralejo E."/>
            <person name="Coletta-Filho H.D."/>
            <person name="Saldarelli P."/>
            <person name="Saponari M."/>
            <person name="Almeida R.P.P."/>
        </authorList>
    </citation>
    <scope>NUCLEOTIDE SEQUENCE</scope>
    <source>
        <strain evidence="2">XYL1981</strain>
    </source>
</reference>
<evidence type="ECO:0000313" key="2">
    <source>
        <dbReference type="EMBL" id="MRU22994.1"/>
    </source>
</evidence>
<reference evidence="2" key="1">
    <citation type="submission" date="2019-05" db="EMBL/GenBank/DDBJ databases">
        <authorList>
            <person name="Castillo A."/>
            <person name="Giampetruzzi A."/>
            <person name="Landa B."/>
            <person name="Saponari M."/>
            <person name="Almeida R.P.P."/>
            <person name="Moralejo E."/>
            <person name="Marco-Noales E."/>
            <person name="Velasco-Amo M.P."/>
            <person name="Roman-Ecija M."/>
            <person name="Navarro I."/>
            <person name="Monterde A."/>
            <person name="Barbe S."/>
        </authorList>
    </citation>
    <scope>NUCLEOTIDE SEQUENCE</scope>
    <source>
        <strain evidence="2">XYL1981</strain>
    </source>
</reference>
<accession>A0A9Q4MHF4</accession>
<organism evidence="2 3">
    <name type="scientific">Xylella fastidiosa subsp. multiplex</name>
    <dbReference type="NCBI Taxonomy" id="644357"/>
    <lineage>
        <taxon>Bacteria</taxon>
        <taxon>Pseudomonadati</taxon>
        <taxon>Pseudomonadota</taxon>
        <taxon>Gammaproteobacteria</taxon>
        <taxon>Lysobacterales</taxon>
        <taxon>Lysobacteraceae</taxon>
        <taxon>Xylella</taxon>
    </lineage>
</organism>
<gene>
    <name evidence="2" type="ORF">FG476_02505</name>
</gene>
<feature type="transmembrane region" description="Helical" evidence="1">
    <location>
        <begin position="12"/>
        <end position="40"/>
    </location>
</feature>
<feature type="transmembrane region" description="Helical" evidence="1">
    <location>
        <begin position="60"/>
        <end position="80"/>
    </location>
</feature>
<dbReference type="AlphaFoldDB" id="A0A9Q4MHF4"/>
<sequence>MLVLSFLRVRFNYFFYVYAVRYCICGEVLVVGMFGGYIGMGVSGVRCGVAESKQCGHEKQIMQSLLDAMLGVWVIGCALLDRWC</sequence>
<comment type="caution">
    <text evidence="2">The sequence shown here is derived from an EMBL/GenBank/DDBJ whole genome shotgun (WGS) entry which is preliminary data.</text>
</comment>
<evidence type="ECO:0000313" key="3">
    <source>
        <dbReference type="Proteomes" id="UP000474061"/>
    </source>
</evidence>